<evidence type="ECO:0000313" key="1">
    <source>
        <dbReference type="EMBL" id="KGQ02065.1"/>
    </source>
</evidence>
<dbReference type="KEGG" id="pbl:PAAG_11246"/>
<dbReference type="AlphaFoldDB" id="A0A0A2V7J7"/>
<gene>
    <name evidence="1" type="ORF">PAAG_11246</name>
</gene>
<dbReference type="HOGENOM" id="CLU_2455345_0_0_1"/>
<protein>
    <submittedName>
        <fullName evidence="1">Uncharacterized protein</fullName>
    </submittedName>
</protein>
<dbReference type="VEuPathDB" id="FungiDB:PAAG_11246"/>
<reference evidence="1 2" key="1">
    <citation type="journal article" date="2011" name="PLoS Genet.">
        <title>Comparative genomic analysis of human fungal pathogens causing paracoccidioidomycosis.</title>
        <authorList>
            <person name="Desjardins C.A."/>
            <person name="Champion M.D."/>
            <person name="Holder J.W."/>
            <person name="Muszewska A."/>
            <person name="Goldberg J."/>
            <person name="Bailao A.M."/>
            <person name="Brigido M.M."/>
            <person name="Ferreira M.E."/>
            <person name="Garcia A.M."/>
            <person name="Grynberg M."/>
            <person name="Gujja S."/>
            <person name="Heiman D.I."/>
            <person name="Henn M.R."/>
            <person name="Kodira C.D."/>
            <person name="Leon-Narvaez H."/>
            <person name="Longo L.V."/>
            <person name="Ma L.J."/>
            <person name="Malavazi I."/>
            <person name="Matsuo A.L."/>
            <person name="Morais F.V."/>
            <person name="Pereira M."/>
            <person name="Rodriguez-Brito S."/>
            <person name="Sakthikumar S."/>
            <person name="Salem-Izacc S.M."/>
            <person name="Sykes S.M."/>
            <person name="Teixeira M.M."/>
            <person name="Vallejo M.C."/>
            <person name="Walter M.E."/>
            <person name="Yandava C."/>
            <person name="Young S."/>
            <person name="Zeng Q."/>
            <person name="Zucker J."/>
            <person name="Felipe M.S."/>
            <person name="Goldman G.H."/>
            <person name="Haas B.J."/>
            <person name="McEwen J.G."/>
            <person name="Nino-Vega G."/>
            <person name="Puccia R."/>
            <person name="San-Blas G."/>
            <person name="Soares C.M."/>
            <person name="Birren B.W."/>
            <person name="Cuomo C.A."/>
        </authorList>
    </citation>
    <scope>NUCLEOTIDE SEQUENCE [LARGE SCALE GENOMIC DNA]</scope>
    <source>
        <strain evidence="2">ATCC MYA-826 / Pb01</strain>
    </source>
</reference>
<organism evidence="1 2">
    <name type="scientific">Paracoccidioides lutzii (strain ATCC MYA-826 / Pb01)</name>
    <name type="common">Paracoccidioides brasiliensis</name>
    <dbReference type="NCBI Taxonomy" id="502779"/>
    <lineage>
        <taxon>Eukaryota</taxon>
        <taxon>Fungi</taxon>
        <taxon>Dikarya</taxon>
        <taxon>Ascomycota</taxon>
        <taxon>Pezizomycotina</taxon>
        <taxon>Eurotiomycetes</taxon>
        <taxon>Eurotiomycetidae</taxon>
        <taxon>Onygenales</taxon>
        <taxon>Ajellomycetaceae</taxon>
        <taxon>Paracoccidioides</taxon>
    </lineage>
</organism>
<keyword evidence="2" id="KW-1185">Reference proteome</keyword>
<evidence type="ECO:0000313" key="2">
    <source>
        <dbReference type="Proteomes" id="UP000002059"/>
    </source>
</evidence>
<name>A0A0A2V7J7_PARBA</name>
<dbReference type="EMBL" id="KN293993">
    <property type="protein sequence ID" value="KGQ02065.1"/>
    <property type="molecule type" value="Genomic_DNA"/>
</dbReference>
<proteinExistence type="predicted"/>
<accession>A0A0A2V7J7</accession>
<dbReference type="Proteomes" id="UP000002059">
    <property type="component" value="Partially assembled WGS sequence"/>
</dbReference>
<sequence length="89" mass="10137">MLKKALTQRKLDGLTRLIEAVRERVNNNVSTASFTFWGPLGNPLLRSKNREQLAQDTWMAIGLDSLEKEVGLKGYKEEYRRKGGVEGEE</sequence>
<dbReference type="RefSeq" id="XP_015703533.1">
    <property type="nucleotide sequence ID" value="XM_015846926.1"/>
</dbReference>
<dbReference type="GeneID" id="26970315"/>